<dbReference type="GO" id="GO:0016491">
    <property type="term" value="F:oxidoreductase activity"/>
    <property type="evidence" value="ECO:0007669"/>
    <property type="project" value="InterPro"/>
</dbReference>
<dbReference type="AlphaFoldDB" id="A0A502EI69"/>
<evidence type="ECO:0000259" key="1">
    <source>
        <dbReference type="Pfam" id="PF07992"/>
    </source>
</evidence>
<dbReference type="Pfam" id="PF07992">
    <property type="entry name" value="Pyr_redox_2"/>
    <property type="match status" value="1"/>
</dbReference>
<proteinExistence type="predicted"/>
<comment type="caution">
    <text evidence="2">The sequence shown here is derived from an EMBL/GenBank/DDBJ whole genome shotgun (WGS) entry which is preliminary data.</text>
</comment>
<sequence>MSTVTDSCDVCIVGAGLAGMNALFVAAQYTSRDQRIILIDRRERLGGMWVDTYPYVRLHQPHPMFTAGDIRWTLDRDRDRGRGYLATQPEILDHFEHCLDVIRQHATVEVLLGCEMESDTEADGVVRLTCRTADGRRRVITTPRLIKASGFAVTPNDPLEIRSDAVHSVSPDFCDMSAGEIGASDAPVWVIGGGKTGMDTCHALIASQPGREVNLVAGSGTFFLNRDRAFPAGARRWWSGTMPSASGAQMLSRFDGTNEREAGDWFRNAHGTWPTAAADSYVLGIMSEGESRAIAAGLSHVVMDRFVDVVDGQGSPLMRMGSGATRPVTPGSWIVNCTGYVLQDDMPYEPFISPGGCVLSIQPRSATMHLTSFMAYFMTHMLFLGKLADTPVYELDAVELRRKSKLALPFGLLVVAQYNLSVMYDELPTRVFLECGLNVDRWYPLLRQMMGSVRFVTTHRRDRASAKRTLDTLRERFDLRCGPLAPTT</sequence>
<feature type="domain" description="FAD/NAD(P)-binding" evidence="1">
    <location>
        <begin position="9"/>
        <end position="223"/>
    </location>
</feature>
<dbReference type="Gene3D" id="3.50.50.60">
    <property type="entry name" value="FAD/NAD(P)-binding domain"/>
    <property type="match status" value="2"/>
</dbReference>
<dbReference type="SUPFAM" id="SSF51905">
    <property type="entry name" value="FAD/NAD(P)-binding domain"/>
    <property type="match status" value="1"/>
</dbReference>
<protein>
    <submittedName>
        <fullName evidence="2">FAD-dependent oxidoreductase</fullName>
    </submittedName>
</protein>
<gene>
    <name evidence="2" type="ORF">EAH80_03090</name>
</gene>
<organism evidence="2 3">
    <name type="scientific">Mycolicibacterium hodleri</name>
    <dbReference type="NCBI Taxonomy" id="49897"/>
    <lineage>
        <taxon>Bacteria</taxon>
        <taxon>Bacillati</taxon>
        <taxon>Actinomycetota</taxon>
        <taxon>Actinomycetes</taxon>
        <taxon>Mycobacteriales</taxon>
        <taxon>Mycobacteriaceae</taxon>
        <taxon>Mycolicibacterium</taxon>
    </lineage>
</organism>
<dbReference type="InterPro" id="IPR023753">
    <property type="entry name" value="FAD/NAD-binding_dom"/>
</dbReference>
<dbReference type="EMBL" id="RCZG01000001">
    <property type="protein sequence ID" value="TPG37385.1"/>
    <property type="molecule type" value="Genomic_DNA"/>
</dbReference>
<dbReference type="InterPro" id="IPR036188">
    <property type="entry name" value="FAD/NAD-bd_sf"/>
</dbReference>
<evidence type="ECO:0000313" key="2">
    <source>
        <dbReference type="EMBL" id="TPG37385.1"/>
    </source>
</evidence>
<accession>A0A502EI69</accession>
<reference evidence="2 3" key="1">
    <citation type="journal article" date="2019" name="Environ. Microbiol.">
        <title>Species interactions and distinct microbial communities in high Arctic permafrost affected cryosols are associated with the CH4 and CO2 gas fluxes.</title>
        <authorList>
            <person name="Altshuler I."/>
            <person name="Hamel J."/>
            <person name="Turney S."/>
            <person name="Magnuson E."/>
            <person name="Levesque R."/>
            <person name="Greer C."/>
            <person name="Whyte L.G."/>
        </authorList>
    </citation>
    <scope>NUCLEOTIDE SEQUENCE [LARGE SCALE GENOMIC DNA]</scope>
    <source>
        <strain evidence="2 3">S5.20</strain>
    </source>
</reference>
<dbReference type="Proteomes" id="UP000320095">
    <property type="component" value="Unassembled WGS sequence"/>
</dbReference>
<keyword evidence="3" id="KW-1185">Reference proteome</keyword>
<dbReference type="OrthoDB" id="9773233at2"/>
<evidence type="ECO:0000313" key="3">
    <source>
        <dbReference type="Proteomes" id="UP000320095"/>
    </source>
</evidence>
<name>A0A502EI69_9MYCO</name>